<dbReference type="Proteomes" id="UP000230935">
    <property type="component" value="Unassembled WGS sequence"/>
</dbReference>
<proteinExistence type="predicted"/>
<protein>
    <recommendedName>
        <fullName evidence="3">Aminoacyl-transfer RNA synthetases class-II family profile domain-containing protein</fullName>
    </recommendedName>
</protein>
<dbReference type="Gene3D" id="3.30.930.10">
    <property type="entry name" value="Bira Bifunctional Protein, Domain 2"/>
    <property type="match status" value="1"/>
</dbReference>
<evidence type="ECO:0000313" key="2">
    <source>
        <dbReference type="Proteomes" id="UP000230935"/>
    </source>
</evidence>
<organism evidence="1 2">
    <name type="scientific">Candidatus Buchananbacteria bacterium CG10_big_fil_rev_8_21_14_0_10_42_9</name>
    <dbReference type="NCBI Taxonomy" id="1974526"/>
    <lineage>
        <taxon>Bacteria</taxon>
        <taxon>Candidatus Buchananiibacteriota</taxon>
    </lineage>
</organism>
<evidence type="ECO:0000313" key="1">
    <source>
        <dbReference type="EMBL" id="PIS04769.1"/>
    </source>
</evidence>
<name>A0A2H0W077_9BACT</name>
<dbReference type="InterPro" id="IPR045864">
    <property type="entry name" value="aa-tRNA-synth_II/BPL/LPL"/>
</dbReference>
<sequence length="256" mass="28880">MNSTIKKLQLAGFDYSNGQVLLSGPALEIFDQWSDFFRNLAPEALNFKPAVTVNRDVLSTSQYFKLFPKQLTSCRDKSPHGGDMYFSPAACLHVYNFLRSNSLAKRNNTYVINAACARQEPQGHDPFRLKFFTMSEIVYIGEENSVRREVESAKGKLTGAFKRFGLKGEWHAGEDSFYLGMARGEKILQQLKELKKEYRWSVGRREAALASTNLHEDYFGKCFKIKTNSGNNVYSACIALGLERIVAASLITSGKR</sequence>
<comment type="caution">
    <text evidence="1">The sequence shown here is derived from an EMBL/GenBank/DDBJ whole genome shotgun (WGS) entry which is preliminary data.</text>
</comment>
<accession>A0A2H0W077</accession>
<dbReference type="AlphaFoldDB" id="A0A2H0W077"/>
<dbReference type="SUPFAM" id="SSF55681">
    <property type="entry name" value="Class II aaRS and biotin synthetases"/>
    <property type="match status" value="1"/>
</dbReference>
<reference evidence="2" key="1">
    <citation type="submission" date="2017-09" db="EMBL/GenBank/DDBJ databases">
        <title>Depth-based differentiation of microbial function through sediment-hosted aquifers and enrichment of novel symbionts in the deep terrestrial subsurface.</title>
        <authorList>
            <person name="Probst A.J."/>
            <person name="Ladd B."/>
            <person name="Jarett J.K."/>
            <person name="Geller-Mcgrath D.E."/>
            <person name="Sieber C.M.K."/>
            <person name="Emerson J.B."/>
            <person name="Anantharaman K."/>
            <person name="Thomas B.C."/>
            <person name="Malmstrom R."/>
            <person name="Stieglmeier M."/>
            <person name="Klingl A."/>
            <person name="Woyke T."/>
            <person name="Ryan C.M."/>
            <person name="Banfield J.F."/>
        </authorList>
    </citation>
    <scope>NUCLEOTIDE SEQUENCE [LARGE SCALE GENOMIC DNA]</scope>
</reference>
<evidence type="ECO:0008006" key="3">
    <source>
        <dbReference type="Google" id="ProtNLM"/>
    </source>
</evidence>
<gene>
    <name evidence="1" type="ORF">COT81_04765</name>
</gene>
<dbReference type="EMBL" id="PEZZ01000036">
    <property type="protein sequence ID" value="PIS04769.1"/>
    <property type="molecule type" value="Genomic_DNA"/>
</dbReference>